<dbReference type="EMBL" id="SOZE01000001">
    <property type="protein sequence ID" value="TFF40864.1"/>
    <property type="molecule type" value="Genomic_DNA"/>
</dbReference>
<dbReference type="InterPro" id="IPR001173">
    <property type="entry name" value="Glyco_trans_2-like"/>
</dbReference>
<dbReference type="Pfam" id="PF00535">
    <property type="entry name" value="Glycos_transf_2"/>
    <property type="match status" value="1"/>
</dbReference>
<reference evidence="2 3" key="1">
    <citation type="journal article" date="2017" name="Int. J. Syst. Evol. Microbiol.">
        <title>Mucilaginibacterpsychrotolerans sp. nov., isolated from peatlands.</title>
        <authorList>
            <person name="Deng Y."/>
            <person name="Shen L."/>
            <person name="Xu B."/>
            <person name="Liu Y."/>
            <person name="Gu Z."/>
            <person name="Liu H."/>
            <person name="Zhou Y."/>
        </authorList>
    </citation>
    <scope>NUCLEOTIDE SEQUENCE [LARGE SCALE GENOMIC DNA]</scope>
    <source>
        <strain evidence="2 3">NH7-4</strain>
    </source>
</reference>
<dbReference type="PANTHER" id="PTHR43685:SF2">
    <property type="entry name" value="GLYCOSYLTRANSFERASE 2-LIKE DOMAIN-CONTAINING PROTEIN"/>
    <property type="match status" value="1"/>
</dbReference>
<accession>A0A4Y8SR57</accession>
<protein>
    <submittedName>
        <fullName evidence="2">Glycosyltransferase family 2 protein</fullName>
    </submittedName>
</protein>
<sequence>MNNKEEAVFSISVIIPTYNPNRDRLNKTLVALKAQTLALTQWELIIVDNNSTPPVKADLSWHPDAIILREPMQGLTYARLRGFNAAKNSLLVMVDDDNLLDENYLQNATTIFGNQAGLGAIGGKSLPEFEITPPSWLKEFYGSLALRDMGHETHIQSWQNNYPQYGPIGAGMAIRKEALASYMKKAQSQQNMITDRTGTSLASGGDNDIVLELLRSGWLVGYFPQLVLHHIIPKERMEVAYLAKLLNNTNHSWIKLLHSHGINPWKKIPGWTVPLRKVKGWFVHNAFAGKVNYIKWRGYCGTTDALARLEP</sequence>
<name>A0A4Y8SR57_9SPHI</name>
<evidence type="ECO:0000313" key="2">
    <source>
        <dbReference type="EMBL" id="TFF40864.1"/>
    </source>
</evidence>
<gene>
    <name evidence="2" type="ORF">E2R66_01425</name>
</gene>
<dbReference type="SUPFAM" id="SSF53448">
    <property type="entry name" value="Nucleotide-diphospho-sugar transferases"/>
    <property type="match status" value="1"/>
</dbReference>
<dbReference type="InterPro" id="IPR029044">
    <property type="entry name" value="Nucleotide-diphossugar_trans"/>
</dbReference>
<evidence type="ECO:0000259" key="1">
    <source>
        <dbReference type="Pfam" id="PF00535"/>
    </source>
</evidence>
<dbReference type="CDD" id="cd00761">
    <property type="entry name" value="Glyco_tranf_GTA_type"/>
    <property type="match status" value="1"/>
</dbReference>
<dbReference type="InterPro" id="IPR050834">
    <property type="entry name" value="Glycosyltransf_2"/>
</dbReference>
<organism evidence="2 3">
    <name type="scientific">Mucilaginibacter psychrotolerans</name>
    <dbReference type="NCBI Taxonomy" id="1524096"/>
    <lineage>
        <taxon>Bacteria</taxon>
        <taxon>Pseudomonadati</taxon>
        <taxon>Bacteroidota</taxon>
        <taxon>Sphingobacteriia</taxon>
        <taxon>Sphingobacteriales</taxon>
        <taxon>Sphingobacteriaceae</taxon>
        <taxon>Mucilaginibacter</taxon>
    </lineage>
</organism>
<evidence type="ECO:0000313" key="3">
    <source>
        <dbReference type="Proteomes" id="UP000297540"/>
    </source>
</evidence>
<dbReference type="GO" id="GO:0016740">
    <property type="term" value="F:transferase activity"/>
    <property type="evidence" value="ECO:0007669"/>
    <property type="project" value="UniProtKB-KW"/>
</dbReference>
<dbReference type="Proteomes" id="UP000297540">
    <property type="component" value="Unassembled WGS sequence"/>
</dbReference>
<feature type="domain" description="Glycosyltransferase 2-like" evidence="1">
    <location>
        <begin position="12"/>
        <end position="135"/>
    </location>
</feature>
<dbReference type="Gene3D" id="3.90.550.10">
    <property type="entry name" value="Spore Coat Polysaccharide Biosynthesis Protein SpsA, Chain A"/>
    <property type="match status" value="1"/>
</dbReference>
<proteinExistence type="predicted"/>
<comment type="caution">
    <text evidence="2">The sequence shown here is derived from an EMBL/GenBank/DDBJ whole genome shotgun (WGS) entry which is preliminary data.</text>
</comment>
<dbReference type="OrthoDB" id="786280at2"/>
<dbReference type="AlphaFoldDB" id="A0A4Y8SR57"/>
<keyword evidence="3" id="KW-1185">Reference proteome</keyword>
<dbReference type="RefSeq" id="WP_133229580.1">
    <property type="nucleotide sequence ID" value="NZ_SOZE01000001.1"/>
</dbReference>
<keyword evidence="2" id="KW-0808">Transferase</keyword>
<dbReference type="PANTHER" id="PTHR43685">
    <property type="entry name" value="GLYCOSYLTRANSFERASE"/>
    <property type="match status" value="1"/>
</dbReference>